<evidence type="ECO:0000313" key="2">
    <source>
        <dbReference type="EMBL" id="AHN83592.1"/>
    </source>
</evidence>
<dbReference type="InterPro" id="IPR003593">
    <property type="entry name" value="AAA+_ATPase"/>
</dbReference>
<dbReference type="Gene3D" id="3.40.50.300">
    <property type="entry name" value="P-loop containing nucleotide triphosphate hydrolases"/>
    <property type="match status" value="1"/>
</dbReference>
<dbReference type="InterPro" id="IPR027417">
    <property type="entry name" value="P-loop_NTPase"/>
</dbReference>
<dbReference type="RefSeq" id="YP_009030913.1">
    <property type="nucleotide sequence ID" value="NC_024134.1"/>
</dbReference>
<dbReference type="Proteomes" id="UP000026907">
    <property type="component" value="Segment"/>
</dbReference>
<dbReference type="KEGG" id="vg:19486729"/>
<evidence type="ECO:0000313" key="3">
    <source>
        <dbReference type="Proteomes" id="UP000026907"/>
    </source>
</evidence>
<sequence>MSRNVFESGQITVRELPAIIQFAQRHSRSVLILGPMGVGKSQVMKQIADNMFGERDDNLVDVRLSDKDPADLSGLPIPVEADGTTRTVFAIPEFWPADPNWSGIIFLDELTHADNYLQKVAMQIMLDHKCGTYAFPKGSVFVAAGNRSTDGAVLSALEAPLANRFIIVEVTSNAEVFIEDYAFLNGVHSSVIGYLKRVPSAIDNYEAMAEINCPSFATPRSWVAASDILHDFDSGIISDAMARVLLQGAIGHTAAVEIWTYHTKKRNLPEIGRIMAGGCKEYVGPKQPDILWILGSEGCIAIRNMMENASISDEDLVSCVANFLDFLWENFKDENRDFVFSVFMAMMKPNALGNALLIGKGRDKIVAQLIKAYPNLMKIVKEFGEEFSAILAKA</sequence>
<reference evidence="2 3" key="1">
    <citation type="journal article" date="2014" name="Genome Announc.">
        <title>Complete Genome Sequences of Two Escherichia coli O157:H7 Phages Effective in Limiting Contamination of Food Products.</title>
        <authorList>
            <person name="Hong Y."/>
            <person name="Pan Y."/>
            <person name="Harman N.J."/>
            <person name="Ebner P.D."/>
        </authorList>
    </citation>
    <scope>NUCLEOTIDE SEQUENCE [LARGE SCALE GENOMIC DNA]</scope>
</reference>
<keyword evidence="3" id="KW-1185">Reference proteome</keyword>
<dbReference type="GeneID" id="19486729"/>
<dbReference type="EMBL" id="KJ190158">
    <property type="protein sequence ID" value="AHN83592.1"/>
    <property type="molecule type" value="Genomic_DNA"/>
</dbReference>
<organism evidence="2 3">
    <name type="scientific">Escherichia phage FFH2</name>
    <dbReference type="NCBI Taxonomy" id="1446490"/>
    <lineage>
        <taxon>Viruses</taxon>
        <taxon>Duplodnaviria</taxon>
        <taxon>Heunggongvirae</taxon>
        <taxon>Uroviricota</taxon>
        <taxon>Caudoviricetes</taxon>
        <taxon>Vequintavirinae</taxon>
        <taxon>Vequintavirus</taxon>
        <taxon>Vequintavirus PDX</taxon>
        <taxon>Vequintavirus FFH2</taxon>
    </lineage>
</organism>
<accession>A0A023MHM8</accession>
<protein>
    <submittedName>
        <fullName evidence="2">MoxR ATPase</fullName>
    </submittedName>
</protein>
<dbReference type="SMART" id="SM00382">
    <property type="entry name" value="AAA"/>
    <property type="match status" value="1"/>
</dbReference>
<name>A0A023MHM8_9CAUD</name>
<evidence type="ECO:0000259" key="1">
    <source>
        <dbReference type="SMART" id="SM00382"/>
    </source>
</evidence>
<dbReference type="SUPFAM" id="SSF52540">
    <property type="entry name" value="P-loop containing nucleoside triphosphate hydrolases"/>
    <property type="match status" value="1"/>
</dbReference>
<proteinExistence type="predicted"/>
<feature type="domain" description="AAA+ ATPase" evidence="1">
    <location>
        <begin position="26"/>
        <end position="175"/>
    </location>
</feature>